<reference evidence="1 2" key="1">
    <citation type="journal article" date="2016" name="Mol. Biol. Evol.">
        <title>Comparative Genomics of Early-Diverging Mushroom-Forming Fungi Provides Insights into the Origins of Lignocellulose Decay Capabilities.</title>
        <authorList>
            <person name="Nagy L.G."/>
            <person name="Riley R."/>
            <person name="Tritt A."/>
            <person name="Adam C."/>
            <person name="Daum C."/>
            <person name="Floudas D."/>
            <person name="Sun H."/>
            <person name="Yadav J.S."/>
            <person name="Pangilinan J."/>
            <person name="Larsson K.H."/>
            <person name="Matsuura K."/>
            <person name="Barry K."/>
            <person name="Labutti K."/>
            <person name="Kuo R."/>
            <person name="Ohm R.A."/>
            <person name="Bhattacharya S.S."/>
            <person name="Shirouzu T."/>
            <person name="Yoshinaga Y."/>
            <person name="Martin F.M."/>
            <person name="Grigoriev I.V."/>
            <person name="Hibbett D.S."/>
        </authorList>
    </citation>
    <scope>NUCLEOTIDE SEQUENCE [LARGE SCALE GENOMIC DNA]</scope>
    <source>
        <strain evidence="1 2">CBS 109695</strain>
    </source>
</reference>
<dbReference type="OrthoDB" id="10465197at2759"/>
<protein>
    <submittedName>
        <fullName evidence="1">Uncharacterized protein</fullName>
    </submittedName>
</protein>
<organism evidence="1 2">
    <name type="scientific">Athelia psychrophila</name>
    <dbReference type="NCBI Taxonomy" id="1759441"/>
    <lineage>
        <taxon>Eukaryota</taxon>
        <taxon>Fungi</taxon>
        <taxon>Dikarya</taxon>
        <taxon>Basidiomycota</taxon>
        <taxon>Agaricomycotina</taxon>
        <taxon>Agaricomycetes</taxon>
        <taxon>Agaricomycetidae</taxon>
        <taxon>Atheliales</taxon>
        <taxon>Atheliaceae</taxon>
        <taxon>Athelia</taxon>
    </lineage>
</organism>
<keyword evidence="2" id="KW-1185">Reference proteome</keyword>
<evidence type="ECO:0000313" key="1">
    <source>
        <dbReference type="EMBL" id="KZP29884.1"/>
    </source>
</evidence>
<evidence type="ECO:0000313" key="2">
    <source>
        <dbReference type="Proteomes" id="UP000076532"/>
    </source>
</evidence>
<proteinExistence type="predicted"/>
<dbReference type="EMBL" id="KV417496">
    <property type="protein sequence ID" value="KZP29884.1"/>
    <property type="molecule type" value="Genomic_DNA"/>
</dbReference>
<name>A0A166SV49_9AGAM</name>
<dbReference type="AlphaFoldDB" id="A0A166SV49"/>
<sequence length="171" mass="20020">MNGTHRIPSYEMIESMLKQTRHSVSSTQDPARWQLAEEAHIRNVINLMAHAPPELFTERQRAYMKQASNEPPQLYPRLFVWRLSRIAFSQNSKASSQVEKFCMWHLDVCASLSRAAYLDRAEEIKEAILNWRIVPEVGVHQYDIAFVLFFSMMDHSPTLPTRIFTAPFKYF</sequence>
<accession>A0A166SV49</accession>
<gene>
    <name evidence="1" type="ORF">FIBSPDRAFT_851027</name>
</gene>
<dbReference type="Proteomes" id="UP000076532">
    <property type="component" value="Unassembled WGS sequence"/>
</dbReference>